<dbReference type="PANTHER" id="PTHR24148:SF73">
    <property type="entry name" value="HET DOMAIN PROTEIN (AFU_ORTHOLOGUE AFUA_8G01020)"/>
    <property type="match status" value="1"/>
</dbReference>
<evidence type="ECO:0000313" key="1">
    <source>
        <dbReference type="EMBL" id="KAK1752768.1"/>
    </source>
</evidence>
<name>A0AAJ0B6T9_9PEZI</name>
<accession>A0AAJ0B6T9</accession>
<dbReference type="Proteomes" id="UP001239445">
    <property type="component" value="Unassembled WGS sequence"/>
</dbReference>
<evidence type="ECO:0008006" key="3">
    <source>
        <dbReference type="Google" id="ProtNLM"/>
    </source>
</evidence>
<sequence length="647" mass="71678">MGDIYNLCRKTIVWLGPDAQDLGSIEWILGEAGEALMKLSQTGEGGGEAPDTSRPHWLSGKNIMDETFWHEVGVKIPPIEIHEKTQNLRPVAQQMMKRGAQTQERASLCLVWMAWCQFFESRSWFHRAWVMQEAASFGGAYIVAGTLHVAWERLFDMDRTLCWAGHYQTFIHILAPALGLEDTIHGPQYDMYLAWYRILYKLHFPEQVQKSIGEHGNSLFFSIMELLMRHSWKKKATVPRDKYACILGIAHQTMPRLEIPSNLIDWLVMPRGESASETFLHLHRVLICADRFRALKMLRLVHHASNAKMVGSPSWIVDWAAENVPDPLDYGRFRLLEAGIYAPQSPTLNVGRDEMIRVSVGGSSLRVEAVALSKVQSVFPTRVTATSHALSAVLEVLSLFGPTYAKTGEPLEAALFGAMTASNPPDGFDRSQLDIFCDLLANATIRGLSKLWADGLTAKRLVTTDGLYYWSFTLPGGSIAPPNLENEDFVGLHTFPQPITGRKRGASSLATSLLRAKKALSLAIAHLTGGTQRDEVGEIPGFTWSPPLSPQELTLQAYHRRVLPGRALLATDDGFLGLGPGIAQAGDELWLVSGRSSPCILRAVPEVRVNGGVGKYWFVGEAWVHGLMDGQGVTEGNKDSFTQIELV</sequence>
<keyword evidence="2" id="KW-1185">Reference proteome</keyword>
<dbReference type="PANTHER" id="PTHR24148">
    <property type="entry name" value="ANKYRIN REPEAT DOMAIN-CONTAINING PROTEIN 39 HOMOLOG-RELATED"/>
    <property type="match status" value="1"/>
</dbReference>
<dbReference type="Pfam" id="PF26639">
    <property type="entry name" value="Het-6_barrel"/>
    <property type="match status" value="1"/>
</dbReference>
<proteinExistence type="predicted"/>
<dbReference type="AlphaFoldDB" id="A0AAJ0B6T9"/>
<dbReference type="InterPro" id="IPR052895">
    <property type="entry name" value="HetReg/Transcr_Mod"/>
</dbReference>
<organism evidence="1 2">
    <name type="scientific">Echria macrotheca</name>
    <dbReference type="NCBI Taxonomy" id="438768"/>
    <lineage>
        <taxon>Eukaryota</taxon>
        <taxon>Fungi</taxon>
        <taxon>Dikarya</taxon>
        <taxon>Ascomycota</taxon>
        <taxon>Pezizomycotina</taxon>
        <taxon>Sordariomycetes</taxon>
        <taxon>Sordariomycetidae</taxon>
        <taxon>Sordariales</taxon>
        <taxon>Schizotheciaceae</taxon>
        <taxon>Echria</taxon>
    </lineage>
</organism>
<dbReference type="EMBL" id="MU839839">
    <property type="protein sequence ID" value="KAK1752768.1"/>
    <property type="molecule type" value="Genomic_DNA"/>
</dbReference>
<comment type="caution">
    <text evidence="1">The sequence shown here is derived from an EMBL/GenBank/DDBJ whole genome shotgun (WGS) entry which is preliminary data.</text>
</comment>
<reference evidence="1" key="1">
    <citation type="submission" date="2023-06" db="EMBL/GenBank/DDBJ databases">
        <title>Genome-scale phylogeny and comparative genomics of the fungal order Sordariales.</title>
        <authorList>
            <consortium name="Lawrence Berkeley National Laboratory"/>
            <person name="Hensen N."/>
            <person name="Bonometti L."/>
            <person name="Westerberg I."/>
            <person name="Brannstrom I.O."/>
            <person name="Guillou S."/>
            <person name="Cros-Aarteil S."/>
            <person name="Calhoun S."/>
            <person name="Haridas S."/>
            <person name="Kuo A."/>
            <person name="Mondo S."/>
            <person name="Pangilinan J."/>
            <person name="Riley R."/>
            <person name="Labutti K."/>
            <person name="Andreopoulos B."/>
            <person name="Lipzen A."/>
            <person name="Chen C."/>
            <person name="Yanf M."/>
            <person name="Daum C."/>
            <person name="Ng V."/>
            <person name="Clum A."/>
            <person name="Steindorff A."/>
            <person name="Ohm R."/>
            <person name="Martin F."/>
            <person name="Silar P."/>
            <person name="Natvig D."/>
            <person name="Lalanne C."/>
            <person name="Gautier V."/>
            <person name="Ament-Velasquez S.L."/>
            <person name="Kruys A."/>
            <person name="Hutchinson M.I."/>
            <person name="Powell A.J."/>
            <person name="Barry K."/>
            <person name="Miller A.N."/>
            <person name="Grigoriev I.V."/>
            <person name="Debuchy R."/>
            <person name="Gladieux P."/>
            <person name="Thoren M.H."/>
            <person name="Johannesson H."/>
        </authorList>
    </citation>
    <scope>NUCLEOTIDE SEQUENCE</scope>
    <source>
        <strain evidence="1">PSN4</strain>
    </source>
</reference>
<protein>
    <recommendedName>
        <fullName evidence="3">Heterokaryon incompatibility domain-containing protein</fullName>
    </recommendedName>
</protein>
<gene>
    <name evidence="1" type="ORF">QBC47DRAFT_389236</name>
</gene>
<evidence type="ECO:0000313" key="2">
    <source>
        <dbReference type="Proteomes" id="UP001239445"/>
    </source>
</evidence>